<reference evidence="1 6" key="1">
    <citation type="submission" date="2017-02" db="EMBL/GenBank/DDBJ databases">
        <title>Draft genome sequence of Moraxella caviae CCUG 355 type strain.</title>
        <authorList>
            <person name="Engstrom-Jakobsson H."/>
            <person name="Salva-Serra F."/>
            <person name="Thorell K."/>
            <person name="Gonzales-Siles L."/>
            <person name="Karlsson R."/>
            <person name="Boulund F."/>
            <person name="Engstrand L."/>
            <person name="Moore E."/>
        </authorList>
    </citation>
    <scope>NUCLEOTIDE SEQUENCE [LARGE SCALE GENOMIC DNA]</scope>
    <source>
        <strain evidence="1 6">CCUG 355</strain>
    </source>
</reference>
<evidence type="ECO:0000313" key="7">
    <source>
        <dbReference type="Proteomes" id="UP000255279"/>
    </source>
</evidence>
<dbReference type="EMBL" id="UGQE01000002">
    <property type="protein sequence ID" value="STZ13571.1"/>
    <property type="molecule type" value="Genomic_DNA"/>
</dbReference>
<keyword evidence="6" id="KW-1185">Reference proteome</keyword>
<dbReference type="EMBL" id="MUXU01000096">
    <property type="protein sequence ID" value="OOR86794.1"/>
    <property type="molecule type" value="Genomic_DNA"/>
</dbReference>
<dbReference type="EMBL" id="UGQE01000004">
    <property type="protein sequence ID" value="STZ14611.1"/>
    <property type="molecule type" value="Genomic_DNA"/>
</dbReference>
<evidence type="ECO:0000313" key="5">
    <source>
        <dbReference type="EMBL" id="STZ14615.1"/>
    </source>
</evidence>
<evidence type="ECO:0000313" key="3">
    <source>
        <dbReference type="EMBL" id="STZ13571.1"/>
    </source>
</evidence>
<dbReference type="Proteomes" id="UP000190435">
    <property type="component" value="Unassembled WGS sequence"/>
</dbReference>
<evidence type="ECO:0000313" key="2">
    <source>
        <dbReference type="EMBL" id="STZ13567.1"/>
    </source>
</evidence>
<dbReference type="RefSeq" id="WP_078277615.1">
    <property type="nucleotide sequence ID" value="NZ_CAACXO010000030.1"/>
</dbReference>
<organism evidence="1 6">
    <name type="scientific">Moraxella caviae</name>
    <dbReference type="NCBI Taxonomy" id="34060"/>
    <lineage>
        <taxon>Bacteria</taxon>
        <taxon>Pseudomonadati</taxon>
        <taxon>Pseudomonadota</taxon>
        <taxon>Gammaproteobacteria</taxon>
        <taxon>Moraxellales</taxon>
        <taxon>Moraxellaceae</taxon>
        <taxon>Moraxella</taxon>
    </lineage>
</organism>
<dbReference type="AlphaFoldDB" id="A0A1S9ZTG1"/>
<dbReference type="Proteomes" id="UP000255279">
    <property type="component" value="Unassembled WGS sequence"/>
</dbReference>
<reference evidence="2 7" key="2">
    <citation type="submission" date="2018-06" db="EMBL/GenBank/DDBJ databases">
        <authorList>
            <consortium name="Pathogen Informatics"/>
            <person name="Doyle S."/>
        </authorList>
    </citation>
    <scope>NUCLEOTIDE SEQUENCE [LARGE SCALE GENOMIC DNA]</scope>
    <source>
        <strain evidence="2 7">NCTC10293</strain>
    </source>
</reference>
<evidence type="ECO:0000313" key="6">
    <source>
        <dbReference type="Proteomes" id="UP000190435"/>
    </source>
</evidence>
<dbReference type="EMBL" id="UGQE01000004">
    <property type="protein sequence ID" value="STZ14615.1"/>
    <property type="molecule type" value="Genomic_DNA"/>
</dbReference>
<name>A0A1S9ZTG1_9GAMM</name>
<sequence length="71" mass="8176">MILSQAQLNNLLGKRIVFDTCCELGKQRITGDLLGYAIYYDEPTQIIVRCDAFGDEYFESSDIQRLRQIVN</sequence>
<evidence type="ECO:0000313" key="1">
    <source>
        <dbReference type="EMBL" id="OOR86794.1"/>
    </source>
</evidence>
<protein>
    <submittedName>
        <fullName evidence="1">Uncharacterized protein</fullName>
    </submittedName>
</protein>
<gene>
    <name evidence="1" type="ORF">B0181_11460</name>
    <name evidence="2" type="ORF">NCTC10293_01141</name>
    <name evidence="3" type="ORF">NCTC10293_01145</name>
    <name evidence="4" type="ORF">NCTC10293_02206</name>
    <name evidence="5" type="ORF">NCTC10293_02210</name>
</gene>
<dbReference type="STRING" id="34060.B0181_11460"/>
<proteinExistence type="predicted"/>
<dbReference type="EMBL" id="UGQE01000002">
    <property type="protein sequence ID" value="STZ13567.1"/>
    <property type="molecule type" value="Genomic_DNA"/>
</dbReference>
<accession>A0A1S9ZTG1</accession>
<evidence type="ECO:0000313" key="4">
    <source>
        <dbReference type="EMBL" id="STZ14611.1"/>
    </source>
</evidence>